<comment type="caution">
    <text evidence="1">The sequence shown here is derived from an EMBL/GenBank/DDBJ whole genome shotgun (WGS) entry which is preliminary data.</text>
</comment>
<name>A0A8T0R6H7_PANVG</name>
<proteinExistence type="predicted"/>
<protein>
    <submittedName>
        <fullName evidence="1">Uncharacterized protein</fullName>
    </submittedName>
</protein>
<dbReference type="EMBL" id="CM029048">
    <property type="protein sequence ID" value="KAG2580850.1"/>
    <property type="molecule type" value="Genomic_DNA"/>
</dbReference>
<keyword evidence="2" id="KW-1185">Reference proteome</keyword>
<organism evidence="1 2">
    <name type="scientific">Panicum virgatum</name>
    <name type="common">Blackwell switchgrass</name>
    <dbReference type="NCBI Taxonomy" id="38727"/>
    <lineage>
        <taxon>Eukaryota</taxon>
        <taxon>Viridiplantae</taxon>
        <taxon>Streptophyta</taxon>
        <taxon>Embryophyta</taxon>
        <taxon>Tracheophyta</taxon>
        <taxon>Spermatophyta</taxon>
        <taxon>Magnoliopsida</taxon>
        <taxon>Liliopsida</taxon>
        <taxon>Poales</taxon>
        <taxon>Poaceae</taxon>
        <taxon>PACMAD clade</taxon>
        <taxon>Panicoideae</taxon>
        <taxon>Panicodae</taxon>
        <taxon>Paniceae</taxon>
        <taxon>Panicinae</taxon>
        <taxon>Panicum</taxon>
        <taxon>Panicum sect. Hiantes</taxon>
    </lineage>
</organism>
<dbReference type="AlphaFoldDB" id="A0A8T0R6H7"/>
<evidence type="ECO:0000313" key="1">
    <source>
        <dbReference type="EMBL" id="KAG2580850.1"/>
    </source>
</evidence>
<accession>A0A8T0R6H7</accession>
<reference evidence="1" key="1">
    <citation type="submission" date="2020-05" db="EMBL/GenBank/DDBJ databases">
        <title>WGS assembly of Panicum virgatum.</title>
        <authorList>
            <person name="Lovell J.T."/>
            <person name="Jenkins J."/>
            <person name="Shu S."/>
            <person name="Juenger T.E."/>
            <person name="Schmutz J."/>
        </authorList>
    </citation>
    <scope>NUCLEOTIDE SEQUENCE</scope>
    <source>
        <strain evidence="1">AP13</strain>
    </source>
</reference>
<evidence type="ECO:0000313" key="2">
    <source>
        <dbReference type="Proteomes" id="UP000823388"/>
    </source>
</evidence>
<sequence length="54" mass="6115">MEVNKCFVTLLPWLGVKEWRFIHEPSRLHYMDSFIELLGKSCGACGGIALAPCF</sequence>
<gene>
    <name evidence="1" type="ORF">PVAP13_6NG371600</name>
</gene>
<dbReference type="Proteomes" id="UP000823388">
    <property type="component" value="Chromosome 6N"/>
</dbReference>